<dbReference type="EMBL" id="JAYDYQ010002534">
    <property type="protein sequence ID" value="KAK4482842.1"/>
    <property type="molecule type" value="Genomic_DNA"/>
</dbReference>
<organism evidence="4 5">
    <name type="scientific">Penstemon davidsonii</name>
    <dbReference type="NCBI Taxonomy" id="160366"/>
    <lineage>
        <taxon>Eukaryota</taxon>
        <taxon>Viridiplantae</taxon>
        <taxon>Streptophyta</taxon>
        <taxon>Embryophyta</taxon>
        <taxon>Tracheophyta</taxon>
        <taxon>Spermatophyta</taxon>
        <taxon>Magnoliopsida</taxon>
        <taxon>eudicotyledons</taxon>
        <taxon>Gunneridae</taxon>
        <taxon>Pentapetalae</taxon>
        <taxon>asterids</taxon>
        <taxon>lamiids</taxon>
        <taxon>Lamiales</taxon>
        <taxon>Plantaginaceae</taxon>
        <taxon>Cheloneae</taxon>
        <taxon>Penstemon</taxon>
    </lineage>
</organism>
<sequence length="438" mass="48251">MTNTKPSIADVFRKALPARSSHDQIIAKFQSLIYQATHPVDPAEAMAKARHEFGEHGGVNMSIEVSSTFTVMKPETMRRMFDGELGPDHDFFIYGRHFNPTIMNLGRLIAALEGTESAYCTASGMSAISSVLLQLCNSGDHIVASQTLYGGTHALLGEFFPKKCNITTTFVDIRDHDMVRRATEEGRTKVLYFESMSNPTLTIANVPELCKIAHDKGVTVVVDNTFAPMILSPARLGADVVVHSITKFISGGADIIAGAVCGRASLIKSMMDLHQGSMLLLGPTMAPAIAFEIMERLPHLGLRMKEHCHRAMVYATRMRNLGLKVIYPGLDDHPEHALINSIGYKEYGYGGLIALVMETEEKANRLMNLLQNYTKFGLMAVSLGYYETLMSCSGSSTSSELNEEEKELAGISPGLIRMSVGYNGTLEQKWSNLRKRFR</sequence>
<evidence type="ECO:0000256" key="1">
    <source>
        <dbReference type="ARBA" id="ARBA00001933"/>
    </source>
</evidence>
<evidence type="ECO:0008006" key="6">
    <source>
        <dbReference type="Google" id="ProtNLM"/>
    </source>
</evidence>
<evidence type="ECO:0000313" key="5">
    <source>
        <dbReference type="Proteomes" id="UP001291926"/>
    </source>
</evidence>
<comment type="caution">
    <text evidence="4">The sequence shown here is derived from an EMBL/GenBank/DDBJ whole genome shotgun (WGS) entry which is preliminary data.</text>
</comment>
<dbReference type="InterPro" id="IPR015424">
    <property type="entry name" value="PyrdxlP-dep_Trfase"/>
</dbReference>
<name>A0ABR0D0M6_9LAMI</name>
<dbReference type="InterPro" id="IPR000277">
    <property type="entry name" value="Cys/Met-Metab_PyrdxlP-dep_enz"/>
</dbReference>
<evidence type="ECO:0000256" key="2">
    <source>
        <dbReference type="ARBA" id="ARBA00022898"/>
    </source>
</evidence>
<dbReference type="Proteomes" id="UP001291926">
    <property type="component" value="Unassembled WGS sequence"/>
</dbReference>
<proteinExistence type="inferred from homology"/>
<reference evidence="4 5" key="1">
    <citation type="journal article" date="2023" name="bioRxiv">
        <title>Genome report: Whole genome sequence and annotation of Penstemon davidsonii.</title>
        <authorList>
            <person name="Ostevik K.L."/>
            <person name="Alabady M."/>
            <person name="Zhang M."/>
            <person name="Rausher M.D."/>
        </authorList>
    </citation>
    <scope>NUCLEOTIDE SEQUENCE [LARGE SCALE GENOMIC DNA]</scope>
    <source>
        <strain evidence="4">DNT005</strain>
        <tissue evidence="4">Whole leaf</tissue>
    </source>
</reference>
<gene>
    <name evidence="4" type="ORF">RD792_010014</name>
</gene>
<keyword evidence="2 3" id="KW-0663">Pyridoxal phosphate</keyword>
<dbReference type="Gene3D" id="3.90.1150.10">
    <property type="entry name" value="Aspartate Aminotransferase, domain 1"/>
    <property type="match status" value="1"/>
</dbReference>
<dbReference type="InterPro" id="IPR015422">
    <property type="entry name" value="PyrdxlP-dep_Trfase_small"/>
</dbReference>
<evidence type="ECO:0000313" key="4">
    <source>
        <dbReference type="EMBL" id="KAK4482842.1"/>
    </source>
</evidence>
<dbReference type="PANTHER" id="PTHR11808:SF80">
    <property type="entry name" value="CYSTATHIONINE GAMMA-LYASE"/>
    <property type="match status" value="1"/>
</dbReference>
<keyword evidence="5" id="KW-1185">Reference proteome</keyword>
<evidence type="ECO:0000256" key="3">
    <source>
        <dbReference type="RuleBase" id="RU362118"/>
    </source>
</evidence>
<dbReference type="Gene3D" id="3.40.640.10">
    <property type="entry name" value="Type I PLP-dependent aspartate aminotransferase-like (Major domain)"/>
    <property type="match status" value="1"/>
</dbReference>
<protein>
    <recommendedName>
        <fullName evidence="6">Methionine gamma-lyase</fullName>
    </recommendedName>
</protein>
<comment type="cofactor">
    <cofactor evidence="1 3">
        <name>pyridoxal 5'-phosphate</name>
        <dbReference type="ChEBI" id="CHEBI:597326"/>
    </cofactor>
</comment>
<dbReference type="PIRSF" id="PIRSF001434">
    <property type="entry name" value="CGS"/>
    <property type="match status" value="1"/>
</dbReference>
<comment type="similarity">
    <text evidence="3">Belongs to the trans-sulfuration enzymes family.</text>
</comment>
<dbReference type="PANTHER" id="PTHR11808">
    <property type="entry name" value="TRANS-SULFURATION ENZYME FAMILY MEMBER"/>
    <property type="match status" value="1"/>
</dbReference>
<dbReference type="Pfam" id="PF01053">
    <property type="entry name" value="Cys_Met_Meta_PP"/>
    <property type="match status" value="1"/>
</dbReference>
<dbReference type="InterPro" id="IPR015421">
    <property type="entry name" value="PyrdxlP-dep_Trfase_major"/>
</dbReference>
<accession>A0ABR0D0M6</accession>
<dbReference type="SUPFAM" id="SSF53383">
    <property type="entry name" value="PLP-dependent transferases"/>
    <property type="match status" value="1"/>
</dbReference>